<dbReference type="Gene3D" id="2.160.20.10">
    <property type="entry name" value="Single-stranded right-handed beta-helix, Pectin lyase-like"/>
    <property type="match status" value="2"/>
</dbReference>
<dbReference type="InterPro" id="IPR000743">
    <property type="entry name" value="Glyco_hydro_28"/>
</dbReference>
<dbReference type="GO" id="GO:0004650">
    <property type="term" value="F:polygalacturonase activity"/>
    <property type="evidence" value="ECO:0007669"/>
    <property type="project" value="InterPro"/>
</dbReference>
<keyword evidence="5 8" id="KW-0378">Hydrolase</keyword>
<dbReference type="GO" id="GO:0071555">
    <property type="term" value="P:cell wall organization"/>
    <property type="evidence" value="ECO:0007669"/>
    <property type="project" value="UniProtKB-KW"/>
</dbReference>
<comment type="similarity">
    <text evidence="2 8">Belongs to the glycosyl hydrolase 28 family.</text>
</comment>
<keyword evidence="3" id="KW-0134">Cell wall</keyword>
<keyword evidence="10" id="KW-1185">Reference proteome</keyword>
<dbReference type="InterPro" id="IPR012334">
    <property type="entry name" value="Pectin_lyas_fold"/>
</dbReference>
<evidence type="ECO:0000313" key="10">
    <source>
        <dbReference type="Proteomes" id="UP000188354"/>
    </source>
</evidence>
<keyword evidence="7" id="KW-0961">Cell wall biogenesis/degradation</keyword>
<evidence type="ECO:0000256" key="4">
    <source>
        <dbReference type="ARBA" id="ARBA00022525"/>
    </source>
</evidence>
<evidence type="ECO:0000256" key="2">
    <source>
        <dbReference type="ARBA" id="ARBA00008834"/>
    </source>
</evidence>
<comment type="subcellular location">
    <subcellularLocation>
        <location evidence="1">Secreted</location>
        <location evidence="1">Cell wall</location>
    </subcellularLocation>
</comment>
<proteinExistence type="inferred from homology"/>
<keyword evidence="6 8" id="KW-0326">Glycosidase</keyword>
<dbReference type="OMA" id="ASTKQWI"/>
<organism evidence="9 10">
    <name type="scientific">Lupinus angustifolius</name>
    <name type="common">Narrow-leaved blue lupine</name>
    <dbReference type="NCBI Taxonomy" id="3871"/>
    <lineage>
        <taxon>Eukaryota</taxon>
        <taxon>Viridiplantae</taxon>
        <taxon>Streptophyta</taxon>
        <taxon>Embryophyta</taxon>
        <taxon>Tracheophyta</taxon>
        <taxon>Spermatophyta</taxon>
        <taxon>Magnoliopsida</taxon>
        <taxon>eudicotyledons</taxon>
        <taxon>Gunneridae</taxon>
        <taxon>Pentapetalae</taxon>
        <taxon>rosids</taxon>
        <taxon>fabids</taxon>
        <taxon>Fabales</taxon>
        <taxon>Fabaceae</taxon>
        <taxon>Papilionoideae</taxon>
        <taxon>50 kb inversion clade</taxon>
        <taxon>genistoids sensu lato</taxon>
        <taxon>core genistoids</taxon>
        <taxon>Genisteae</taxon>
        <taxon>Lupinus</taxon>
    </lineage>
</organism>
<evidence type="ECO:0000256" key="7">
    <source>
        <dbReference type="ARBA" id="ARBA00023316"/>
    </source>
</evidence>
<dbReference type="Gramene" id="OIV94195">
    <property type="protein sequence ID" value="OIV94195"/>
    <property type="gene ID" value="TanjilG_28134"/>
</dbReference>
<evidence type="ECO:0000256" key="1">
    <source>
        <dbReference type="ARBA" id="ARBA00004191"/>
    </source>
</evidence>
<evidence type="ECO:0008006" key="11">
    <source>
        <dbReference type="Google" id="ProtNLM"/>
    </source>
</evidence>
<dbReference type="Pfam" id="PF00295">
    <property type="entry name" value="Glyco_hydro_28"/>
    <property type="match status" value="1"/>
</dbReference>
<dbReference type="GO" id="GO:0005975">
    <property type="term" value="P:carbohydrate metabolic process"/>
    <property type="evidence" value="ECO:0007669"/>
    <property type="project" value="InterPro"/>
</dbReference>
<evidence type="ECO:0000256" key="3">
    <source>
        <dbReference type="ARBA" id="ARBA00022512"/>
    </source>
</evidence>
<gene>
    <name evidence="9" type="ORF">TanjilG_28134</name>
</gene>
<protein>
    <recommendedName>
        <fullName evidence="11">Polygalacturonase</fullName>
    </recommendedName>
</protein>
<reference evidence="9 10" key="1">
    <citation type="journal article" date="2017" name="Plant Biotechnol. J.">
        <title>A comprehensive draft genome sequence for lupin (Lupinus angustifolius), an emerging health food: insights into plant-microbe interactions and legume evolution.</title>
        <authorList>
            <person name="Hane J.K."/>
            <person name="Ming Y."/>
            <person name="Kamphuis L.G."/>
            <person name="Nelson M.N."/>
            <person name="Garg G."/>
            <person name="Atkins C.A."/>
            <person name="Bayer P.E."/>
            <person name="Bravo A."/>
            <person name="Bringans S."/>
            <person name="Cannon S."/>
            <person name="Edwards D."/>
            <person name="Foley R."/>
            <person name="Gao L.L."/>
            <person name="Harrison M.J."/>
            <person name="Huang W."/>
            <person name="Hurgobin B."/>
            <person name="Li S."/>
            <person name="Liu C.W."/>
            <person name="McGrath A."/>
            <person name="Morahan G."/>
            <person name="Murray J."/>
            <person name="Weller J."/>
            <person name="Jian J."/>
            <person name="Singh K.B."/>
        </authorList>
    </citation>
    <scope>NUCLEOTIDE SEQUENCE [LARGE SCALE GENOMIC DNA]</scope>
    <source>
        <strain evidence="10">cv. Tanjil</strain>
        <tissue evidence="9">Whole plant</tissue>
    </source>
</reference>
<accession>A0A1J7G179</accession>
<dbReference type="Proteomes" id="UP000188354">
    <property type="component" value="Chromosome LG17"/>
</dbReference>
<sequence>MITLLFFNSATTSAEEAATYNVVHLGANPDGKTDPTEAFLSAWTKACALAELAEIHMLQGRFKFTSGVIFKGPCANKAISITIDGAALWDCKRSSKEKCPIKATLLKFSNSKNIGISSIGSLGWTKKEPGVQHVTIRSVIFTGTQNGVRIKSWGRPSNGFVKGVTFQNATMVDVKNPILIDQNYCPSKKNCHGQESGIKISDISYEDIHGTSATQVVMRFDCSSTNPCKGIRLEDIKLTYRNQVAQASCKHVGIRDMESVQPERC</sequence>
<dbReference type="InterPro" id="IPR011050">
    <property type="entry name" value="Pectin_lyase_fold/virulence"/>
</dbReference>
<dbReference type="SUPFAM" id="SSF51126">
    <property type="entry name" value="Pectin lyase-like"/>
    <property type="match status" value="1"/>
</dbReference>
<evidence type="ECO:0000256" key="5">
    <source>
        <dbReference type="ARBA" id="ARBA00022801"/>
    </source>
</evidence>
<keyword evidence="4" id="KW-0964">Secreted</keyword>
<evidence type="ECO:0000313" key="9">
    <source>
        <dbReference type="EMBL" id="OIV94195.1"/>
    </source>
</evidence>
<evidence type="ECO:0000256" key="8">
    <source>
        <dbReference type="RuleBase" id="RU361169"/>
    </source>
</evidence>
<dbReference type="PANTHER" id="PTHR31375">
    <property type="match status" value="1"/>
</dbReference>
<dbReference type="EMBL" id="CM007377">
    <property type="protein sequence ID" value="OIV94195.1"/>
    <property type="molecule type" value="Genomic_DNA"/>
</dbReference>
<evidence type="ECO:0000256" key="6">
    <source>
        <dbReference type="ARBA" id="ARBA00023295"/>
    </source>
</evidence>
<dbReference type="STRING" id="3871.A0A1J7G179"/>
<name>A0A1J7G179_LUPAN</name>
<dbReference type="FunFam" id="2.160.20.10:FF:000111">
    <property type="entry name" value="Pectin lyase-like superfamily protein"/>
    <property type="match status" value="1"/>
</dbReference>
<dbReference type="AlphaFoldDB" id="A0A1J7G179"/>